<protein>
    <submittedName>
        <fullName evidence="2">Uncharacterized protein</fullName>
    </submittedName>
</protein>
<sequence length="155" mass="17468">MENSRKITLQILIPFVTLLPGPILYEIYSLICDKNISFAFGLFGQRVNISIVTATFAFTMLGFLAAIITVLFALGTSGAFKAYKRRGYLDVFFGVYFFAVISLFATFILSILNFSHLENPLIFRLTIMALIDNIVQLILITFIIIVLTKKAHNEQ</sequence>
<evidence type="ECO:0000313" key="3">
    <source>
        <dbReference type="Proteomes" id="UP000237423"/>
    </source>
</evidence>
<evidence type="ECO:0000256" key="1">
    <source>
        <dbReference type="SAM" id="Phobius"/>
    </source>
</evidence>
<proteinExistence type="predicted"/>
<dbReference type="AlphaFoldDB" id="A0A2S5CM42"/>
<reference evidence="2 3" key="1">
    <citation type="submission" date="2017-11" db="EMBL/GenBank/DDBJ databases">
        <title>Draft Genome Sequence of Methylobacter psychrotolerans Sph1T, an Obligate Methanotroph from Low-Temperature Environments.</title>
        <authorList>
            <person name="Oshkin I.Y."/>
            <person name="Miroshnikov K."/>
            <person name="Belova S.E."/>
            <person name="Korzhenkov A."/>
            <person name="Toshchakov S.V."/>
            <person name="Dedysh S.N."/>
        </authorList>
    </citation>
    <scope>NUCLEOTIDE SEQUENCE [LARGE SCALE GENOMIC DNA]</scope>
    <source>
        <strain evidence="2 3">Sph1</strain>
    </source>
</reference>
<organism evidence="2 3">
    <name type="scientific">Methylovulum psychrotolerans</name>
    <dbReference type="NCBI Taxonomy" id="1704499"/>
    <lineage>
        <taxon>Bacteria</taxon>
        <taxon>Pseudomonadati</taxon>
        <taxon>Pseudomonadota</taxon>
        <taxon>Gammaproteobacteria</taxon>
        <taxon>Methylococcales</taxon>
        <taxon>Methylococcaceae</taxon>
        <taxon>Methylovulum</taxon>
    </lineage>
</organism>
<name>A0A2S5CM42_9GAMM</name>
<comment type="caution">
    <text evidence="2">The sequence shown here is derived from an EMBL/GenBank/DDBJ whole genome shotgun (WGS) entry which is preliminary data.</text>
</comment>
<keyword evidence="1" id="KW-1133">Transmembrane helix</keyword>
<feature type="transmembrane region" description="Helical" evidence="1">
    <location>
        <begin position="51"/>
        <end position="75"/>
    </location>
</feature>
<dbReference type="EMBL" id="PGFZ01000004">
    <property type="protein sequence ID" value="POZ51889.1"/>
    <property type="molecule type" value="Genomic_DNA"/>
</dbReference>
<dbReference type="Proteomes" id="UP000237423">
    <property type="component" value="Unassembled WGS sequence"/>
</dbReference>
<keyword evidence="1" id="KW-0472">Membrane</keyword>
<feature type="transmembrane region" description="Helical" evidence="1">
    <location>
        <begin position="87"/>
        <end position="109"/>
    </location>
</feature>
<accession>A0A2S5CM42</accession>
<gene>
    <name evidence="2" type="ORF">AADEFJLK_02107</name>
</gene>
<keyword evidence="1" id="KW-0812">Transmembrane</keyword>
<feature type="transmembrane region" description="Helical" evidence="1">
    <location>
        <begin position="121"/>
        <end position="147"/>
    </location>
</feature>
<feature type="transmembrane region" description="Helical" evidence="1">
    <location>
        <begin position="12"/>
        <end position="31"/>
    </location>
</feature>
<evidence type="ECO:0000313" key="2">
    <source>
        <dbReference type="EMBL" id="POZ51889.1"/>
    </source>
</evidence>